<dbReference type="EMBL" id="CM044705">
    <property type="protein sequence ID" value="KAI5664952.1"/>
    <property type="molecule type" value="Genomic_DNA"/>
</dbReference>
<protein>
    <submittedName>
        <fullName evidence="1">Uncharacterized protein</fullName>
    </submittedName>
</protein>
<name>A0ACC0AYA1_CATRO</name>
<keyword evidence="2" id="KW-1185">Reference proteome</keyword>
<accession>A0ACC0AYA1</accession>
<evidence type="ECO:0000313" key="2">
    <source>
        <dbReference type="Proteomes" id="UP001060085"/>
    </source>
</evidence>
<evidence type="ECO:0000313" key="1">
    <source>
        <dbReference type="EMBL" id="KAI5664952.1"/>
    </source>
</evidence>
<organism evidence="1 2">
    <name type="scientific">Catharanthus roseus</name>
    <name type="common">Madagascar periwinkle</name>
    <name type="synonym">Vinca rosea</name>
    <dbReference type="NCBI Taxonomy" id="4058"/>
    <lineage>
        <taxon>Eukaryota</taxon>
        <taxon>Viridiplantae</taxon>
        <taxon>Streptophyta</taxon>
        <taxon>Embryophyta</taxon>
        <taxon>Tracheophyta</taxon>
        <taxon>Spermatophyta</taxon>
        <taxon>Magnoliopsida</taxon>
        <taxon>eudicotyledons</taxon>
        <taxon>Gunneridae</taxon>
        <taxon>Pentapetalae</taxon>
        <taxon>asterids</taxon>
        <taxon>lamiids</taxon>
        <taxon>Gentianales</taxon>
        <taxon>Apocynaceae</taxon>
        <taxon>Rauvolfioideae</taxon>
        <taxon>Vinceae</taxon>
        <taxon>Catharanthinae</taxon>
        <taxon>Catharanthus</taxon>
    </lineage>
</organism>
<reference evidence="2" key="1">
    <citation type="journal article" date="2023" name="Nat. Plants">
        <title>Single-cell RNA sequencing provides a high-resolution roadmap for understanding the multicellular compartmentation of specialized metabolism.</title>
        <authorList>
            <person name="Sun S."/>
            <person name="Shen X."/>
            <person name="Li Y."/>
            <person name="Li Y."/>
            <person name="Wang S."/>
            <person name="Li R."/>
            <person name="Zhang H."/>
            <person name="Shen G."/>
            <person name="Guo B."/>
            <person name="Wei J."/>
            <person name="Xu J."/>
            <person name="St-Pierre B."/>
            <person name="Chen S."/>
            <person name="Sun C."/>
        </authorList>
    </citation>
    <scope>NUCLEOTIDE SEQUENCE [LARGE SCALE GENOMIC DNA]</scope>
</reference>
<comment type="caution">
    <text evidence="1">The sequence shown here is derived from an EMBL/GenBank/DDBJ whole genome shotgun (WGS) entry which is preliminary data.</text>
</comment>
<gene>
    <name evidence="1" type="ORF">M9H77_24275</name>
</gene>
<sequence>MDPSVALAERLEEVVSLKSNVKFPKPKKTTIFKPKSTKAAAPTSRCRLCRSSAVARYLGDDRWAITCRQCQESFVFLFFILKLVLFGLLRVLVSIVDSLNLGLRFTLLLKNEISFFFGNLLNLDLHEEDTIHSMNDLTSVFCLCLVPDFLNFKVDLPPLQVCIDGLTMTDFLEITKNDLTSLFCFCMVLDFLRLVLKVWTAVLFLEWTEGVDCYAVEGLKSNFFPSKSGFILLLKMKFWFLLESLLNLDLHMEQDIVGRVLKVWIETTKNDLTSVLCVCLVLVFLSFKVDFSPPKLVLFFFNQLLGFFFFFLIENSLESDLHKEEDVVGLVLKMWTAVLVSEMD</sequence>
<proteinExistence type="predicted"/>
<dbReference type="Proteomes" id="UP001060085">
    <property type="component" value="Linkage Group LG05"/>
</dbReference>